<dbReference type="SMART" id="SM00320">
    <property type="entry name" value="WD40"/>
    <property type="match status" value="3"/>
</dbReference>
<evidence type="ECO:0000313" key="5">
    <source>
        <dbReference type="Proteomes" id="UP000054279"/>
    </source>
</evidence>
<feature type="non-terminal residue" evidence="4">
    <location>
        <position position="1"/>
    </location>
</feature>
<dbReference type="OrthoDB" id="3238562at2759"/>
<dbReference type="HOGENOM" id="CLU_131288_1_0_1"/>
<gene>
    <name evidence="4" type="ORF">M422DRAFT_80681</name>
</gene>
<sequence length="132" mass="14675">YEIARVLRGHTRSITVLRFSPDGRLLASGAMDSYILIWSMKRGSIVQRIKNYASGPVTDILWATASSNEVVLIFSLADGTVHFYRSVVSDGYFKGAAILCAHSWAIESVDYNPMHHRLATSAGNEVKVWDLE</sequence>
<keyword evidence="1 3" id="KW-0853">WD repeat</keyword>
<keyword evidence="2" id="KW-0677">Repeat</keyword>
<dbReference type="InterPro" id="IPR036322">
    <property type="entry name" value="WD40_repeat_dom_sf"/>
</dbReference>
<evidence type="ECO:0000256" key="2">
    <source>
        <dbReference type="ARBA" id="ARBA00022737"/>
    </source>
</evidence>
<dbReference type="Proteomes" id="UP000054279">
    <property type="component" value="Unassembled WGS sequence"/>
</dbReference>
<keyword evidence="5" id="KW-1185">Reference proteome</keyword>
<organism evidence="4 5">
    <name type="scientific">Sphaerobolus stellatus (strain SS14)</name>
    <dbReference type="NCBI Taxonomy" id="990650"/>
    <lineage>
        <taxon>Eukaryota</taxon>
        <taxon>Fungi</taxon>
        <taxon>Dikarya</taxon>
        <taxon>Basidiomycota</taxon>
        <taxon>Agaricomycotina</taxon>
        <taxon>Agaricomycetes</taxon>
        <taxon>Phallomycetidae</taxon>
        <taxon>Geastrales</taxon>
        <taxon>Sphaerobolaceae</taxon>
        <taxon>Sphaerobolus</taxon>
    </lineage>
</organism>
<dbReference type="SUPFAM" id="SSF50978">
    <property type="entry name" value="WD40 repeat-like"/>
    <property type="match status" value="1"/>
</dbReference>
<evidence type="ECO:0008006" key="6">
    <source>
        <dbReference type="Google" id="ProtNLM"/>
    </source>
</evidence>
<evidence type="ECO:0000313" key="4">
    <source>
        <dbReference type="EMBL" id="KIJ31789.1"/>
    </source>
</evidence>
<name>A0A0C9UB48_SPHS4</name>
<proteinExistence type="predicted"/>
<dbReference type="EMBL" id="KN837237">
    <property type="protein sequence ID" value="KIJ31789.1"/>
    <property type="molecule type" value="Genomic_DNA"/>
</dbReference>
<dbReference type="InterPro" id="IPR001680">
    <property type="entry name" value="WD40_rpt"/>
</dbReference>
<evidence type="ECO:0000256" key="1">
    <source>
        <dbReference type="ARBA" id="ARBA00022574"/>
    </source>
</evidence>
<feature type="non-terminal residue" evidence="4">
    <location>
        <position position="132"/>
    </location>
</feature>
<dbReference type="PROSITE" id="PS50294">
    <property type="entry name" value="WD_REPEATS_REGION"/>
    <property type="match status" value="2"/>
</dbReference>
<dbReference type="AlphaFoldDB" id="A0A0C9UB48"/>
<feature type="repeat" description="WD" evidence="3">
    <location>
        <begin position="99"/>
        <end position="132"/>
    </location>
</feature>
<dbReference type="Gene3D" id="2.130.10.10">
    <property type="entry name" value="YVTN repeat-like/Quinoprotein amine dehydrogenase"/>
    <property type="match status" value="1"/>
</dbReference>
<dbReference type="Pfam" id="PF00400">
    <property type="entry name" value="WD40"/>
    <property type="match status" value="2"/>
</dbReference>
<dbReference type="PANTHER" id="PTHR19848:SF8">
    <property type="entry name" value="F-BOX AND WD REPEAT DOMAIN CONTAINING 7"/>
    <property type="match status" value="1"/>
</dbReference>
<protein>
    <recommendedName>
        <fullName evidence="6">WD40 repeat-like protein</fullName>
    </recommendedName>
</protein>
<dbReference type="InterPro" id="IPR015943">
    <property type="entry name" value="WD40/YVTN_repeat-like_dom_sf"/>
</dbReference>
<accession>A0A0C9UB48</accession>
<dbReference type="PANTHER" id="PTHR19848">
    <property type="entry name" value="WD40 REPEAT PROTEIN"/>
    <property type="match status" value="1"/>
</dbReference>
<dbReference type="PROSITE" id="PS50082">
    <property type="entry name" value="WD_REPEATS_2"/>
    <property type="match status" value="2"/>
</dbReference>
<reference evidence="4 5" key="1">
    <citation type="submission" date="2014-06" db="EMBL/GenBank/DDBJ databases">
        <title>Evolutionary Origins and Diversification of the Mycorrhizal Mutualists.</title>
        <authorList>
            <consortium name="DOE Joint Genome Institute"/>
            <consortium name="Mycorrhizal Genomics Consortium"/>
            <person name="Kohler A."/>
            <person name="Kuo A."/>
            <person name="Nagy L.G."/>
            <person name="Floudas D."/>
            <person name="Copeland A."/>
            <person name="Barry K.W."/>
            <person name="Cichocki N."/>
            <person name="Veneault-Fourrey C."/>
            <person name="LaButti K."/>
            <person name="Lindquist E.A."/>
            <person name="Lipzen A."/>
            <person name="Lundell T."/>
            <person name="Morin E."/>
            <person name="Murat C."/>
            <person name="Riley R."/>
            <person name="Ohm R."/>
            <person name="Sun H."/>
            <person name="Tunlid A."/>
            <person name="Henrissat B."/>
            <person name="Grigoriev I.V."/>
            <person name="Hibbett D.S."/>
            <person name="Martin F."/>
        </authorList>
    </citation>
    <scope>NUCLEOTIDE SEQUENCE [LARGE SCALE GENOMIC DNA]</scope>
    <source>
        <strain evidence="4 5">SS14</strain>
    </source>
</reference>
<feature type="repeat" description="WD" evidence="3">
    <location>
        <begin position="7"/>
        <end position="48"/>
    </location>
</feature>
<evidence type="ECO:0000256" key="3">
    <source>
        <dbReference type="PROSITE-ProRule" id="PRU00221"/>
    </source>
</evidence>